<evidence type="ECO:0000313" key="2">
    <source>
        <dbReference type="EMBL" id="MBT1689839.1"/>
    </source>
</evidence>
<evidence type="ECO:0000256" key="1">
    <source>
        <dbReference type="SAM" id="Phobius"/>
    </source>
</evidence>
<comment type="caution">
    <text evidence="2">The sequence shown here is derived from an EMBL/GenBank/DDBJ whole genome shotgun (WGS) entry which is preliminary data.</text>
</comment>
<evidence type="ECO:0008006" key="4">
    <source>
        <dbReference type="Google" id="ProtNLM"/>
    </source>
</evidence>
<dbReference type="AlphaFoldDB" id="A0AAP2GFU5"/>
<keyword evidence="1" id="KW-1133">Transmembrane helix</keyword>
<keyword evidence="1" id="KW-0472">Membrane</keyword>
<gene>
    <name evidence="2" type="ORF">KK078_24975</name>
</gene>
<proteinExistence type="predicted"/>
<sequence>MKTLSILSIALLVVLMTSCEIVGDIFSAGFYIGGFVVVLVVGTILVLVLRARK</sequence>
<feature type="transmembrane region" description="Helical" evidence="1">
    <location>
        <begin position="29"/>
        <end position="49"/>
    </location>
</feature>
<dbReference type="Proteomes" id="UP001319180">
    <property type="component" value="Unassembled WGS sequence"/>
</dbReference>
<reference evidence="2 3" key="1">
    <citation type="submission" date="2021-05" db="EMBL/GenBank/DDBJ databases">
        <title>A Polyphasic approach of four new species of the genus Ohtaekwangia: Ohtaekwangia histidinii sp. nov., Ohtaekwangia cretensis sp. nov., Ohtaekwangia indiensis sp. nov., Ohtaekwangia reichenbachii sp. nov. from diverse environment.</title>
        <authorList>
            <person name="Octaviana S."/>
        </authorList>
    </citation>
    <scope>NUCLEOTIDE SEQUENCE [LARGE SCALE GENOMIC DNA]</scope>
    <source>
        <strain evidence="2 3">PWU37</strain>
    </source>
</reference>
<keyword evidence="1" id="KW-0812">Transmembrane</keyword>
<dbReference type="EMBL" id="JAHESC010000049">
    <property type="protein sequence ID" value="MBT1689839.1"/>
    <property type="molecule type" value="Genomic_DNA"/>
</dbReference>
<dbReference type="PROSITE" id="PS51257">
    <property type="entry name" value="PROKAR_LIPOPROTEIN"/>
    <property type="match status" value="1"/>
</dbReference>
<organism evidence="2 3">
    <name type="scientific">Dawidia soli</name>
    <dbReference type="NCBI Taxonomy" id="2782352"/>
    <lineage>
        <taxon>Bacteria</taxon>
        <taxon>Pseudomonadati</taxon>
        <taxon>Bacteroidota</taxon>
        <taxon>Cytophagia</taxon>
        <taxon>Cytophagales</taxon>
        <taxon>Chryseotaleaceae</taxon>
        <taxon>Dawidia</taxon>
    </lineage>
</organism>
<name>A0AAP2GFU5_9BACT</name>
<evidence type="ECO:0000313" key="3">
    <source>
        <dbReference type="Proteomes" id="UP001319180"/>
    </source>
</evidence>
<dbReference type="RefSeq" id="WP_254093062.1">
    <property type="nucleotide sequence ID" value="NZ_JAHESC010000049.1"/>
</dbReference>
<keyword evidence="3" id="KW-1185">Reference proteome</keyword>
<accession>A0AAP2GFU5</accession>
<protein>
    <recommendedName>
        <fullName evidence="4">Phosphatidate cytidylyltransferase</fullName>
    </recommendedName>
</protein>